<protein>
    <recommendedName>
        <fullName evidence="3">PH domain-containing protein</fullName>
    </recommendedName>
</protein>
<evidence type="ECO:0000313" key="2">
    <source>
        <dbReference type="Proteomes" id="UP001499978"/>
    </source>
</evidence>
<dbReference type="EMBL" id="BAAARY010000011">
    <property type="protein sequence ID" value="GAA2525924.1"/>
    <property type="molecule type" value="Genomic_DNA"/>
</dbReference>
<evidence type="ECO:0000313" key="1">
    <source>
        <dbReference type="EMBL" id="GAA2525924.1"/>
    </source>
</evidence>
<proteinExistence type="predicted"/>
<keyword evidence="2" id="KW-1185">Reference proteome</keyword>
<comment type="caution">
    <text evidence="1">The sequence shown here is derived from an EMBL/GenBank/DDBJ whole genome shotgun (WGS) entry which is preliminary data.</text>
</comment>
<gene>
    <name evidence="1" type="ORF">GCM10010201_25790</name>
</gene>
<sequence>MTGRGVLSLLATVVRFEATIWRNLWRWARRLPPRTGPGEVGFGYDQAVAPLLRIFIIVSAVEIPIFHLIVPWPTVRLLVDLAGVYGLIWMFGLLATMRQEPHAVGPSGVRVRFGILGRIVLSWDSIADVGVRDRTLPPGSPQVEQDGELRAVHIPVAQQTNLDITLGAPMTLPLRRARGRPVNQLRIFADDPDGFVAAVRAGQPADEPTA</sequence>
<organism evidence="1 2">
    <name type="scientific">Pilimelia columellifera subsp. columellifera</name>
    <dbReference type="NCBI Taxonomy" id="706583"/>
    <lineage>
        <taxon>Bacteria</taxon>
        <taxon>Bacillati</taxon>
        <taxon>Actinomycetota</taxon>
        <taxon>Actinomycetes</taxon>
        <taxon>Micromonosporales</taxon>
        <taxon>Micromonosporaceae</taxon>
        <taxon>Pilimelia</taxon>
    </lineage>
</organism>
<accession>A0ABN3NLD7</accession>
<reference evidence="1 2" key="1">
    <citation type="journal article" date="2019" name="Int. J. Syst. Evol. Microbiol.">
        <title>The Global Catalogue of Microorganisms (GCM) 10K type strain sequencing project: providing services to taxonomists for standard genome sequencing and annotation.</title>
        <authorList>
            <consortium name="The Broad Institute Genomics Platform"/>
            <consortium name="The Broad Institute Genome Sequencing Center for Infectious Disease"/>
            <person name="Wu L."/>
            <person name="Ma J."/>
        </authorList>
    </citation>
    <scope>NUCLEOTIDE SEQUENCE [LARGE SCALE GENOMIC DNA]</scope>
    <source>
        <strain evidence="1 2">JCM 3367</strain>
    </source>
</reference>
<evidence type="ECO:0008006" key="3">
    <source>
        <dbReference type="Google" id="ProtNLM"/>
    </source>
</evidence>
<dbReference type="Proteomes" id="UP001499978">
    <property type="component" value="Unassembled WGS sequence"/>
</dbReference>
<name>A0ABN3NLD7_9ACTN</name>
<dbReference type="RefSeq" id="WP_344172646.1">
    <property type="nucleotide sequence ID" value="NZ_BAAARY010000011.1"/>
</dbReference>